<dbReference type="AlphaFoldDB" id="A0A9W4K681"/>
<evidence type="ECO:0000313" key="6">
    <source>
        <dbReference type="Proteomes" id="UP001154252"/>
    </source>
</evidence>
<gene>
    <name evidence="5" type="ORF">PEGY_LOCUS2049</name>
</gene>
<proteinExistence type="predicted"/>
<feature type="repeat" description="ANK" evidence="3">
    <location>
        <begin position="963"/>
        <end position="987"/>
    </location>
</feature>
<evidence type="ECO:0000256" key="1">
    <source>
        <dbReference type="ARBA" id="ARBA00022737"/>
    </source>
</evidence>
<sequence length="1063" mass="116319">MNNRSNDIDAAAEGTCKWLFHDKTYNSWAGRNQSLLWIRGKPGSGKSTLLRHALHNTGASHIGDRAFVLSFFFHGRGTELQRTPLGLFRSLLYQLLEHVPDALCDLVDTFQQRCEDLGKPDEKWQWNPSELQQFFKSSLPRVLESRPVWLYVDALDECGQQNAIELAQEFKSLIHGLQSTSAQFRICFTCRHFPILDFGSEHEICLEDKNQMDISTYVQTQLCTQTTMPPKIPRMITDHASGVFMWARLVIQRVLDLVREGYGWRRVEEDISSIPPDLNKLYQELVRSMDKSPASLRLVQWICFATRPLSLDELRWALIVSADCSLKSLQQCRNAEDFACDCDMMERRLRTLSRGLAEVVPSSNVRVVQFIHQSVKDFFVEEGLSSLDNSSKPAETQTAKADVVGIAHYQLSRTCVRYLKMEELAQSTTRDRSSLLFEFPLLGYVTTSWVSHTEQSETREVPQDDLLGYFGWPSEALMGLWVHFYNIVSPYSDKCPSNGTSMLHVVSRYQLIGLLRVILQRVDQDGTYIDGRDNSGRTPLSWAAGNGHVTVVKLLLDTGKADASAKDKLGRTPLWLAAEKCYAPIVKLLLDTGKADINAKDKNGRTQLIWGARKGYVAMVKLLLETGKADVNAKDNNGQTPLTWASRNGHTATVQLLLSSADAHGTDTDVNAKGIIGATLGLVATGYTCIAIAKKLLLSTAKVWISVKGRIDPTLLLVVCCVAVARAMLLLHTGEAGINTQGNNDRTPLSCATEKGHAAVAGAMLLVGCYAAVARAMLLLHTGEASINTQGNNDRTPLSWAAEKGHAAVVKLLLEMGKADVNGKDKSGQTPLWWAAEKGHTAVVQLLLETGKADVNAKDQIGHTPLLRAAWNGHTAVVQLLLDTGKADVNSKSVFGQTPLSRVSLRNYTPIVKLLLGTGKADINVKDNDGRTPLSKAAGGGSTAVVQLLLDTGEADIDVKDDNGRTPLSWAAGGGHTAVVELLLDIGKADVSVEDEDGRAPLSWAAERGNMAVVQLLLDTGKAHVNAEDADGRTPLSLADQNGHKAIANLLQLTPSSLASLIC</sequence>
<reference evidence="5" key="1">
    <citation type="submission" date="2021-07" db="EMBL/GenBank/DDBJ databases">
        <authorList>
            <person name="Branca A.L. A."/>
        </authorList>
    </citation>
    <scope>NUCLEOTIDE SEQUENCE</scope>
</reference>
<feature type="repeat" description="ANK" evidence="3">
    <location>
        <begin position="793"/>
        <end position="817"/>
    </location>
</feature>
<dbReference type="Gene3D" id="3.40.50.300">
    <property type="entry name" value="P-loop containing nucleotide triphosphate hydrolases"/>
    <property type="match status" value="1"/>
</dbReference>
<dbReference type="SUPFAM" id="SSF52540">
    <property type="entry name" value="P-loop containing nucleoside triphosphate hydrolases"/>
    <property type="match status" value="1"/>
</dbReference>
<dbReference type="InterPro" id="IPR056884">
    <property type="entry name" value="NPHP3-like_N"/>
</dbReference>
<feature type="repeat" description="ANK" evidence="3">
    <location>
        <begin position="997"/>
        <end position="1021"/>
    </location>
</feature>
<dbReference type="SUPFAM" id="SSF48403">
    <property type="entry name" value="Ankyrin repeat"/>
    <property type="match status" value="3"/>
</dbReference>
<comment type="caution">
    <text evidence="5">The sequence shown here is derived from an EMBL/GenBank/DDBJ whole genome shotgun (WGS) entry which is preliminary data.</text>
</comment>
<dbReference type="InterPro" id="IPR027417">
    <property type="entry name" value="P-loop_NTPase"/>
</dbReference>
<dbReference type="PANTHER" id="PTHR24171:SF10">
    <property type="entry name" value="ANKYRIN REPEAT DOMAIN-CONTAINING PROTEIN 29-LIKE"/>
    <property type="match status" value="1"/>
</dbReference>
<evidence type="ECO:0000256" key="2">
    <source>
        <dbReference type="ARBA" id="ARBA00023043"/>
    </source>
</evidence>
<dbReference type="Pfam" id="PF24883">
    <property type="entry name" value="NPHP3_N"/>
    <property type="match status" value="1"/>
</dbReference>
<evidence type="ECO:0000256" key="3">
    <source>
        <dbReference type="PROSITE-ProRule" id="PRU00023"/>
    </source>
</evidence>
<dbReference type="PROSITE" id="PS50088">
    <property type="entry name" value="ANK_REPEAT"/>
    <property type="match status" value="8"/>
</dbReference>
<feature type="repeat" description="ANK" evidence="3">
    <location>
        <begin position="637"/>
        <end position="659"/>
    </location>
</feature>
<evidence type="ECO:0000313" key="5">
    <source>
        <dbReference type="EMBL" id="CAG8890062.1"/>
    </source>
</evidence>
<keyword evidence="1" id="KW-0677">Repeat</keyword>
<dbReference type="InterPro" id="IPR036770">
    <property type="entry name" value="Ankyrin_rpt-contain_sf"/>
</dbReference>
<feature type="repeat" description="ANK" evidence="3">
    <location>
        <begin position="827"/>
        <end position="851"/>
    </location>
</feature>
<accession>A0A9W4K681</accession>
<evidence type="ECO:0000259" key="4">
    <source>
        <dbReference type="Pfam" id="PF24883"/>
    </source>
</evidence>
<feature type="repeat" description="ANK" evidence="3">
    <location>
        <begin position="861"/>
        <end position="885"/>
    </location>
</feature>
<dbReference type="Pfam" id="PF00023">
    <property type="entry name" value="Ank"/>
    <property type="match status" value="1"/>
</dbReference>
<dbReference type="Proteomes" id="UP001154252">
    <property type="component" value="Unassembled WGS sequence"/>
</dbReference>
<dbReference type="SMART" id="SM00248">
    <property type="entry name" value="ANK"/>
    <property type="match status" value="13"/>
</dbReference>
<organism evidence="5 6">
    <name type="scientific">Penicillium egyptiacum</name>
    <dbReference type="NCBI Taxonomy" id="1303716"/>
    <lineage>
        <taxon>Eukaryota</taxon>
        <taxon>Fungi</taxon>
        <taxon>Dikarya</taxon>
        <taxon>Ascomycota</taxon>
        <taxon>Pezizomycotina</taxon>
        <taxon>Eurotiomycetes</taxon>
        <taxon>Eurotiomycetidae</taxon>
        <taxon>Eurotiales</taxon>
        <taxon>Aspergillaceae</taxon>
        <taxon>Penicillium</taxon>
    </lineage>
</organism>
<dbReference type="OrthoDB" id="194358at2759"/>
<dbReference type="Gene3D" id="1.25.40.20">
    <property type="entry name" value="Ankyrin repeat-containing domain"/>
    <property type="match status" value="6"/>
</dbReference>
<dbReference type="PANTHER" id="PTHR24171">
    <property type="entry name" value="ANKYRIN REPEAT DOMAIN-CONTAINING PROTEIN 39-RELATED"/>
    <property type="match status" value="1"/>
</dbReference>
<protein>
    <recommendedName>
        <fullName evidence="4">Nephrocystin 3-like N-terminal domain-containing protein</fullName>
    </recommendedName>
</protein>
<dbReference type="Pfam" id="PF13637">
    <property type="entry name" value="Ank_4"/>
    <property type="match status" value="1"/>
</dbReference>
<name>A0A9W4K681_9EURO</name>
<feature type="repeat" description="ANK" evidence="3">
    <location>
        <begin position="535"/>
        <end position="559"/>
    </location>
</feature>
<feature type="domain" description="Nephrocystin 3-like N-terminal" evidence="4">
    <location>
        <begin position="14"/>
        <end position="191"/>
    </location>
</feature>
<feature type="repeat" description="ANK" evidence="3">
    <location>
        <begin position="929"/>
        <end position="953"/>
    </location>
</feature>
<dbReference type="Pfam" id="PF12796">
    <property type="entry name" value="Ank_2"/>
    <property type="match status" value="4"/>
</dbReference>
<keyword evidence="6" id="KW-1185">Reference proteome</keyword>
<keyword evidence="2 3" id="KW-0040">ANK repeat</keyword>
<dbReference type="PROSITE" id="PS50297">
    <property type="entry name" value="ANK_REP_REGION"/>
    <property type="match status" value="8"/>
</dbReference>
<dbReference type="InterPro" id="IPR002110">
    <property type="entry name" value="Ankyrin_rpt"/>
</dbReference>
<dbReference type="EMBL" id="CAJVRC010000843">
    <property type="protein sequence ID" value="CAG8890062.1"/>
    <property type="molecule type" value="Genomic_DNA"/>
</dbReference>